<dbReference type="Proteomes" id="UP001470230">
    <property type="component" value="Unassembled WGS sequence"/>
</dbReference>
<comment type="caution">
    <text evidence="2">The sequence shown here is derived from an EMBL/GenBank/DDBJ whole genome shotgun (WGS) entry which is preliminary data.</text>
</comment>
<proteinExistence type="predicted"/>
<dbReference type="Pfam" id="PF00753">
    <property type="entry name" value="Lactamase_B"/>
    <property type="match status" value="1"/>
</dbReference>
<dbReference type="EMBL" id="JAPFFF010000001">
    <property type="protein sequence ID" value="KAK8898815.1"/>
    <property type="molecule type" value="Genomic_DNA"/>
</dbReference>
<accession>A0ABR2L628</accession>
<evidence type="ECO:0000259" key="1">
    <source>
        <dbReference type="SMART" id="SM00849"/>
    </source>
</evidence>
<dbReference type="InterPro" id="IPR001279">
    <property type="entry name" value="Metallo-B-lactamas"/>
</dbReference>
<name>A0ABR2L628_9EUKA</name>
<dbReference type="SMART" id="SM00849">
    <property type="entry name" value="Lactamase_B"/>
    <property type="match status" value="1"/>
</dbReference>
<protein>
    <recommendedName>
        <fullName evidence="1">Metallo-beta-lactamase domain-containing protein</fullName>
    </recommendedName>
</protein>
<dbReference type="InterPro" id="IPR036866">
    <property type="entry name" value="RibonucZ/Hydroxyglut_hydro"/>
</dbReference>
<gene>
    <name evidence="2" type="ORF">M9Y10_001107</name>
</gene>
<dbReference type="CDD" id="cd07713">
    <property type="entry name" value="DHPS-like_MBL-fold"/>
    <property type="match status" value="1"/>
</dbReference>
<feature type="domain" description="Metallo-beta-lactamase" evidence="1">
    <location>
        <begin position="20"/>
        <end position="254"/>
    </location>
</feature>
<reference evidence="2 3" key="1">
    <citation type="submission" date="2024-04" db="EMBL/GenBank/DDBJ databases">
        <title>Tritrichomonas musculus Genome.</title>
        <authorList>
            <person name="Alves-Ferreira E."/>
            <person name="Grigg M."/>
            <person name="Lorenzi H."/>
            <person name="Galac M."/>
        </authorList>
    </citation>
    <scope>NUCLEOTIDE SEQUENCE [LARGE SCALE GENOMIC DNA]</scope>
    <source>
        <strain evidence="2 3">EAF2021</strain>
    </source>
</reference>
<keyword evidence="3" id="KW-1185">Reference proteome</keyword>
<dbReference type="SUPFAM" id="SSF56281">
    <property type="entry name" value="Metallo-hydrolase/oxidoreductase"/>
    <property type="match status" value="1"/>
</dbReference>
<dbReference type="InterPro" id="IPR052926">
    <property type="entry name" value="Metallo-beta-lactamase_dom"/>
</dbReference>
<evidence type="ECO:0000313" key="3">
    <source>
        <dbReference type="Proteomes" id="UP001470230"/>
    </source>
</evidence>
<sequence>MKIVSLVDDISNDPNFACSHGVSLYIETKKHKIIYDVCQNDLFVENAKKKNIKLEEIDFAFISHGHYDHGGGLSHFFSINSKAPVYIHEGFFTPHYNAMPNGTPPRYIGVDQELKDKYKDRFVYTPESIQVDDEIFIFSNPKEHNLMAESNNTLMMQVGATNKDLELDNFNHEHNLILTIHDSNKKVLVCGCSHRGIVNILSSAEEYAKGPIDFVVGGFHLMNPRLKTLESVDKVNKIADELLKREKTIYYTCHCTGIDAFKVLHEKLKDRIKYFSVGMELQV</sequence>
<dbReference type="Gene3D" id="3.60.15.10">
    <property type="entry name" value="Ribonuclease Z/Hydroxyacylglutathione hydrolase-like"/>
    <property type="match status" value="1"/>
</dbReference>
<dbReference type="PANTHER" id="PTHR13754:SF13">
    <property type="entry name" value="METALLO-BETA-LACTAMASE SUPERFAMILY PROTEIN (AFU_ORTHOLOGUE AFUA_3G07630)"/>
    <property type="match status" value="1"/>
</dbReference>
<organism evidence="2 3">
    <name type="scientific">Tritrichomonas musculus</name>
    <dbReference type="NCBI Taxonomy" id="1915356"/>
    <lineage>
        <taxon>Eukaryota</taxon>
        <taxon>Metamonada</taxon>
        <taxon>Parabasalia</taxon>
        <taxon>Tritrichomonadida</taxon>
        <taxon>Tritrichomonadidae</taxon>
        <taxon>Tritrichomonas</taxon>
    </lineage>
</organism>
<dbReference type="PANTHER" id="PTHR13754">
    <property type="entry name" value="METALLO-BETA-LACTAMASE SUPERFAMILY PROTEIN"/>
    <property type="match status" value="1"/>
</dbReference>
<dbReference type="InterPro" id="IPR041712">
    <property type="entry name" value="DHPS-like_MBL-fold"/>
</dbReference>
<evidence type="ECO:0000313" key="2">
    <source>
        <dbReference type="EMBL" id="KAK8898815.1"/>
    </source>
</evidence>